<sequence>MTETNSSSRRRATLAILFGIALSSGMAHAHDAGSWHTVWAAAMVRSPVPASDVRPTAMTAPRLQRQTLRQMVLLSAGGSRTRIRISNTFGTHPLHIDAASVGRSAAADVTGRLDPASLHALRFSGHVDLVIPAGAVRYSDPLDFPVRSGESLGISIYVGGTAVPSTWHVDALRTNLISAPGDYTGKAAMPVATTTGATLWLSGVEVQAKAPLPVLVALGDSITNGFRSTLGASQGYPEQLARRLRARGEACHVAVVNAGIDGNEISDRDGGYGPGEGMATRFDRDVLGQQGVRFVLLLGGVNDIGETTMALRSQGKTLDGQAVATNVIAAEQQIIGRAHAAGLRIFGATILPFEGTRGAYSSAGERARKQVNDWILHRADFDGVVDFDAALRDPSHPARMRPDLDSGDHIHPNDKGYASMAAAVPAIWLGCPP</sequence>
<feature type="signal peptide" evidence="1">
    <location>
        <begin position="1"/>
        <end position="29"/>
    </location>
</feature>
<dbReference type="Pfam" id="PF13472">
    <property type="entry name" value="Lipase_GDSL_2"/>
    <property type="match status" value="1"/>
</dbReference>
<reference evidence="3 4" key="1">
    <citation type="submission" date="2016-02" db="EMBL/GenBank/DDBJ databases">
        <title>Complete genome sequencing and analysis of ATSB10, Dyella thiooxydans isolated from rhizosphere soil of sunflower (Helianthus annuus L.).</title>
        <authorList>
            <person name="Lee Y."/>
            <person name="Hwangbo K."/>
            <person name="Chung H."/>
            <person name="Yoo J."/>
            <person name="Kim K.Y."/>
            <person name="Sa T.M."/>
            <person name="Um Y."/>
            <person name="Madhaiyan M."/>
        </authorList>
    </citation>
    <scope>NUCLEOTIDE SEQUENCE [LARGE SCALE GENOMIC DNA]</scope>
    <source>
        <strain evidence="3 4">ATSB10</strain>
    </source>
</reference>
<gene>
    <name evidence="3" type="ORF">ATSB10_27710</name>
</gene>
<dbReference type="SUPFAM" id="SSF52266">
    <property type="entry name" value="SGNH hydrolase"/>
    <property type="match status" value="1"/>
</dbReference>
<organism evidence="3 4">
    <name type="scientific">Dyella thiooxydans</name>
    <dbReference type="NCBI Taxonomy" id="445710"/>
    <lineage>
        <taxon>Bacteria</taxon>
        <taxon>Pseudomonadati</taxon>
        <taxon>Pseudomonadota</taxon>
        <taxon>Gammaproteobacteria</taxon>
        <taxon>Lysobacterales</taxon>
        <taxon>Rhodanobacteraceae</taxon>
        <taxon>Dyella</taxon>
    </lineage>
</organism>
<dbReference type="InterPro" id="IPR013830">
    <property type="entry name" value="SGNH_hydro"/>
</dbReference>
<dbReference type="KEGG" id="dtx:ATSB10_27710"/>
<dbReference type="CDD" id="cd01830">
    <property type="entry name" value="XynE_like"/>
    <property type="match status" value="1"/>
</dbReference>
<evidence type="ECO:0000313" key="4">
    <source>
        <dbReference type="Proteomes" id="UP000077255"/>
    </source>
</evidence>
<dbReference type="GO" id="GO:0016788">
    <property type="term" value="F:hydrolase activity, acting on ester bonds"/>
    <property type="evidence" value="ECO:0007669"/>
    <property type="project" value="UniProtKB-ARBA"/>
</dbReference>
<dbReference type="STRING" id="445710.ATSB10_27710"/>
<protein>
    <recommendedName>
        <fullName evidence="2">SGNH hydrolase-type esterase domain-containing protein</fullName>
    </recommendedName>
</protein>
<dbReference type="InterPro" id="IPR053140">
    <property type="entry name" value="GDSL_Rv0518-like"/>
</dbReference>
<evidence type="ECO:0000259" key="2">
    <source>
        <dbReference type="Pfam" id="PF13472"/>
    </source>
</evidence>
<feature type="chain" id="PRO_5007901715" description="SGNH hydrolase-type esterase domain-containing protein" evidence="1">
    <location>
        <begin position="30"/>
        <end position="433"/>
    </location>
</feature>
<dbReference type="Gene3D" id="3.40.50.1110">
    <property type="entry name" value="SGNH hydrolase"/>
    <property type="match status" value="1"/>
</dbReference>
<dbReference type="InterPro" id="IPR036514">
    <property type="entry name" value="SGNH_hydro_sf"/>
</dbReference>
<name>A0A169GVZ7_9GAMM</name>
<dbReference type="PANTHER" id="PTHR43784">
    <property type="entry name" value="GDSL-LIKE LIPASE/ACYLHYDROLASE, PUTATIVE (AFU_ORTHOLOGUE AFUA_2G00820)-RELATED"/>
    <property type="match status" value="1"/>
</dbReference>
<feature type="domain" description="SGNH hydrolase-type esterase" evidence="2">
    <location>
        <begin position="217"/>
        <end position="418"/>
    </location>
</feature>
<dbReference type="PATRIC" id="fig|445710.3.peg.2766"/>
<dbReference type="Proteomes" id="UP000077255">
    <property type="component" value="Chromosome"/>
</dbReference>
<evidence type="ECO:0000313" key="3">
    <source>
        <dbReference type="EMBL" id="AND70225.1"/>
    </source>
</evidence>
<keyword evidence="1" id="KW-0732">Signal</keyword>
<dbReference type="PANTHER" id="PTHR43784:SF2">
    <property type="entry name" value="GDSL-LIKE LIPASE_ACYLHYDROLASE, PUTATIVE (AFU_ORTHOLOGUE AFUA_2G00820)-RELATED"/>
    <property type="match status" value="1"/>
</dbReference>
<proteinExistence type="predicted"/>
<accession>A0A169GVZ7</accession>
<dbReference type="EMBL" id="CP014841">
    <property type="protein sequence ID" value="AND70225.1"/>
    <property type="molecule type" value="Genomic_DNA"/>
</dbReference>
<keyword evidence="4" id="KW-1185">Reference proteome</keyword>
<dbReference type="AlphaFoldDB" id="A0A169GVZ7"/>
<evidence type="ECO:0000256" key="1">
    <source>
        <dbReference type="SAM" id="SignalP"/>
    </source>
</evidence>